<organism evidence="3 4">
    <name type="scientific">Streptomyces tateyamensis</name>
    <dbReference type="NCBI Taxonomy" id="565073"/>
    <lineage>
        <taxon>Bacteria</taxon>
        <taxon>Bacillati</taxon>
        <taxon>Actinomycetota</taxon>
        <taxon>Actinomycetes</taxon>
        <taxon>Kitasatosporales</taxon>
        <taxon>Streptomycetaceae</taxon>
        <taxon>Streptomyces</taxon>
    </lineage>
</organism>
<keyword evidence="1" id="KW-1133">Transmembrane helix</keyword>
<dbReference type="Pfam" id="PF13796">
    <property type="entry name" value="Sensor"/>
    <property type="match status" value="1"/>
</dbReference>
<accession>A0A2V4NWQ8</accession>
<dbReference type="InterPro" id="IPR025828">
    <property type="entry name" value="Put_sensor_dom"/>
</dbReference>
<keyword evidence="3" id="KW-0418">Kinase</keyword>
<feature type="transmembrane region" description="Helical" evidence="1">
    <location>
        <begin position="107"/>
        <end position="131"/>
    </location>
</feature>
<evidence type="ECO:0000259" key="2">
    <source>
        <dbReference type="Pfam" id="PF13796"/>
    </source>
</evidence>
<evidence type="ECO:0000256" key="1">
    <source>
        <dbReference type="SAM" id="Phobius"/>
    </source>
</evidence>
<gene>
    <name evidence="3" type="ORF">C7C46_33360</name>
</gene>
<dbReference type="EMBL" id="PYBW01000287">
    <property type="protein sequence ID" value="PYC62592.1"/>
    <property type="molecule type" value="Genomic_DNA"/>
</dbReference>
<comment type="caution">
    <text evidence="3">The sequence shown here is derived from an EMBL/GenBank/DDBJ whole genome shotgun (WGS) entry which is preliminary data.</text>
</comment>
<protein>
    <submittedName>
        <fullName evidence="3">Histidine kinase</fullName>
    </submittedName>
</protein>
<evidence type="ECO:0000313" key="4">
    <source>
        <dbReference type="Proteomes" id="UP000248039"/>
    </source>
</evidence>
<keyword evidence="1" id="KW-0812">Transmembrane</keyword>
<dbReference type="Proteomes" id="UP000248039">
    <property type="component" value="Unassembled WGS sequence"/>
</dbReference>
<reference evidence="3 4" key="1">
    <citation type="submission" date="2018-03" db="EMBL/GenBank/DDBJ databases">
        <title>Bioinformatic expansion and discovery of thiopeptide antibiotics.</title>
        <authorList>
            <person name="Schwalen C.J."/>
            <person name="Hudson G.A."/>
            <person name="Mitchell D.A."/>
        </authorList>
    </citation>
    <scope>NUCLEOTIDE SEQUENCE [LARGE SCALE GENOMIC DNA]</scope>
    <source>
        <strain evidence="3 4">ATCC 21389</strain>
    </source>
</reference>
<keyword evidence="4" id="KW-1185">Reference proteome</keyword>
<dbReference type="AlphaFoldDB" id="A0A2V4NWQ8"/>
<sequence length="152" mass="16440">MKARPLYGAQMWREVRHHLMSLPFGIAAFVFTVTVLSVGTALSVTVIGLPLLALGLRGCRALGAVARRRARADLGARLEEPDPLVASRPGTAGRVIAALTSGLNWRSALYCVLLLPWGVLSFTVTLAFLVVGWPLLPFVVRYLAVAHRVLVE</sequence>
<feature type="transmembrane region" description="Helical" evidence="1">
    <location>
        <begin position="21"/>
        <end position="47"/>
    </location>
</feature>
<evidence type="ECO:0000313" key="3">
    <source>
        <dbReference type="EMBL" id="PYC62592.1"/>
    </source>
</evidence>
<proteinExistence type="predicted"/>
<dbReference type="GO" id="GO:0016301">
    <property type="term" value="F:kinase activity"/>
    <property type="evidence" value="ECO:0007669"/>
    <property type="project" value="UniProtKB-KW"/>
</dbReference>
<feature type="domain" description="Putative sensor" evidence="2">
    <location>
        <begin position="19"/>
        <end position="138"/>
    </location>
</feature>
<feature type="non-terminal residue" evidence="3">
    <location>
        <position position="152"/>
    </location>
</feature>
<name>A0A2V4NWQ8_9ACTN</name>
<dbReference type="RefSeq" id="WP_220040753.1">
    <property type="nucleotide sequence ID" value="NZ_PYBW01000287.1"/>
</dbReference>
<keyword evidence="3" id="KW-0808">Transferase</keyword>
<keyword evidence="1" id="KW-0472">Membrane</keyword>